<sequence>MMPTVKVLGIAPYRELQQSMSEVSKQFPDIEIDTCLANLDSAKEIVKSVSPHQYDAILSRGGTADLIKDMINIPVIDVSISL</sequence>
<dbReference type="Proteomes" id="UP000245369">
    <property type="component" value="Chromosome"/>
</dbReference>
<evidence type="ECO:0000313" key="3">
    <source>
        <dbReference type="Proteomes" id="UP000245369"/>
    </source>
</evidence>
<keyword evidence="3" id="KW-1185">Reference proteome</keyword>
<dbReference type="EMBL" id="CP029490">
    <property type="protein sequence ID" value="AWN21144.1"/>
    <property type="molecule type" value="Genomic_DNA"/>
</dbReference>
<proteinExistence type="predicted"/>
<protein>
    <recommendedName>
        <fullName evidence="1">Signal transduction response regulator propionate catabolism activator N-terminal domain-containing protein</fullName>
    </recommendedName>
</protein>
<dbReference type="Pfam" id="PF06506">
    <property type="entry name" value="PrpR_N"/>
    <property type="match status" value="1"/>
</dbReference>
<dbReference type="InterPro" id="IPR010524">
    <property type="entry name" value="Sig_transdc_resp-reg_PrpR_N"/>
</dbReference>
<feature type="domain" description="Signal transduction response regulator propionate catabolism activator N-terminal" evidence="1">
    <location>
        <begin position="29"/>
        <end position="81"/>
    </location>
</feature>
<dbReference type="SUPFAM" id="SSF159800">
    <property type="entry name" value="PrpR receptor domain-like"/>
    <property type="match status" value="1"/>
</dbReference>
<evidence type="ECO:0000259" key="1">
    <source>
        <dbReference type="Pfam" id="PF06506"/>
    </source>
</evidence>
<evidence type="ECO:0000313" key="2">
    <source>
        <dbReference type="EMBL" id="AWN21144.1"/>
    </source>
</evidence>
<name>A0ABM6W6W0_9STRE</name>
<accession>A0ABM6W6W0</accession>
<reference evidence="2 3" key="1">
    <citation type="submission" date="2018-05" db="EMBL/GenBank/DDBJ databases">
        <title>Complete genome sequences of Streptococcus sobrinus.</title>
        <authorList>
            <person name="Sales M."/>
            <person name="Jensen P.A."/>
        </authorList>
    </citation>
    <scope>NUCLEOTIDE SEQUENCE [LARGE SCALE GENOMIC DNA]</scope>
    <source>
        <strain evidence="2 3">SL1</strain>
    </source>
</reference>
<gene>
    <name evidence="2" type="ORF">DK182_07205</name>
</gene>
<organism evidence="2 3">
    <name type="scientific">Streptococcus sobrinus</name>
    <dbReference type="NCBI Taxonomy" id="1310"/>
    <lineage>
        <taxon>Bacteria</taxon>
        <taxon>Bacillati</taxon>
        <taxon>Bacillota</taxon>
        <taxon>Bacilli</taxon>
        <taxon>Lactobacillales</taxon>
        <taxon>Streptococcaceae</taxon>
        <taxon>Streptococcus</taxon>
    </lineage>
</organism>
<dbReference type="Gene3D" id="3.40.50.2300">
    <property type="match status" value="1"/>
</dbReference>